<sequence length="401" mass="45488">MLINSTNGRSAPELLGRWRLRNAILDVLPPLCADLQRLTGFMLPRVLLNPVYRFLLSVDRCISYEVSALKRADENGVTDRLLWCLNANGEPVPNIEFSIDDLKRDVRQLVGEGFPIGVEFKTERYTQNYEGDVTQADYGLNINFTDPSQINPAMKKWTATYFMQSKVAKVPPDSDQWDLRASFSRTSGQPNAIDRLRSLVGNRGLLYHLYCPSGALRYASSSKLFKTIEATGVNKGAPSVYWRSGFWLTHTLPTNMKTLFANRVHPTPWTLLILSHFFNLRGLDGLIIEPERLYEGQKNEEAQFREDLFKRDPKAVESAYLLKIADGQPKREIVESYLKAQPHRTVTMDITFPTYEYEKSMQPDIAPDDGDIPDFEREAEDEHDNNDGLSNGIKLGGTGCL</sequence>
<dbReference type="AlphaFoldDB" id="N6USB0"/>
<feature type="region of interest" description="Disordered" evidence="1">
    <location>
        <begin position="360"/>
        <end position="401"/>
    </location>
</feature>
<feature type="compositionally biased region" description="Acidic residues" evidence="1">
    <location>
        <begin position="366"/>
        <end position="384"/>
    </location>
</feature>
<dbReference type="OrthoDB" id="8451066at2"/>
<evidence type="ECO:0000256" key="1">
    <source>
        <dbReference type="SAM" id="MobiDB-lite"/>
    </source>
</evidence>
<comment type="caution">
    <text evidence="2">The sequence shown here is derived from an EMBL/GenBank/DDBJ whole genome shotgun (WGS) entry which is preliminary data.</text>
</comment>
<reference evidence="2 3" key="1">
    <citation type="journal article" date="2012" name="BMC Genomics">
        <title>Genomic basis of broad host range and environmental adaptability of Rhizobium tropici CIAT 899 and Rhizobium sp. PRF 81 which are used in inoculants for common bean (Phaseolus vulgaris L.).</title>
        <authorList>
            <person name="Ormeno-Orrillo E."/>
            <person name="Menna P."/>
            <person name="Almeida L.G."/>
            <person name="Ollero F.J."/>
            <person name="Nicolas M.F."/>
            <person name="Pains Rodrigues E."/>
            <person name="Shigueyoshi Nakatani A."/>
            <person name="Silva Batista J.S."/>
            <person name="Oliveira Chueire L.M."/>
            <person name="Souza R.C."/>
            <person name="Ribeiro Vasconcelos A.T."/>
            <person name="Megias M."/>
            <person name="Hungria M."/>
            <person name="Martinez-Romero E."/>
        </authorList>
    </citation>
    <scope>NUCLEOTIDE SEQUENCE [LARGE SCALE GENOMIC DNA]</scope>
    <source>
        <strain evidence="2 3">PRF 81</strain>
        <plasmid evidence="2">pPRF81b</plasmid>
    </source>
</reference>
<dbReference type="Proteomes" id="UP000012429">
    <property type="component" value="Unassembled WGS sequence"/>
</dbReference>
<keyword evidence="3" id="KW-1185">Reference proteome</keyword>
<dbReference type="PATRIC" id="fig|363754.4.peg.6907"/>
<geneLocation type="plasmid" evidence="2">
    <name>pPRF81b</name>
</geneLocation>
<organism evidence="2 3">
    <name type="scientific">Rhizobium freirei PRF 81</name>
    <dbReference type="NCBI Taxonomy" id="363754"/>
    <lineage>
        <taxon>Bacteria</taxon>
        <taxon>Pseudomonadati</taxon>
        <taxon>Pseudomonadota</taxon>
        <taxon>Alphaproteobacteria</taxon>
        <taxon>Hyphomicrobiales</taxon>
        <taxon>Rhizobiaceae</taxon>
        <taxon>Rhizobium/Agrobacterium group</taxon>
        <taxon>Rhizobium</taxon>
    </lineage>
</organism>
<name>N6USB0_9HYPH</name>
<proteinExistence type="predicted"/>
<evidence type="ECO:0000313" key="2">
    <source>
        <dbReference type="EMBL" id="ENN83706.1"/>
    </source>
</evidence>
<evidence type="ECO:0000313" key="3">
    <source>
        <dbReference type="Proteomes" id="UP000012429"/>
    </source>
</evidence>
<dbReference type="RefSeq" id="WP_004129907.1">
    <property type="nucleotide sequence ID" value="NZ_AQHN01000096.1"/>
</dbReference>
<gene>
    <name evidence="2" type="ORF">RHSP_74315</name>
</gene>
<accession>N6USB0</accession>
<keyword evidence="2" id="KW-0614">Plasmid</keyword>
<dbReference type="EMBL" id="AQHN01000096">
    <property type="protein sequence ID" value="ENN83706.1"/>
    <property type="molecule type" value="Genomic_DNA"/>
</dbReference>
<protein>
    <submittedName>
        <fullName evidence="2">Uncharacterized protein</fullName>
    </submittedName>
</protein>